<dbReference type="AlphaFoldDB" id="A0A8J4VH47"/>
<dbReference type="PROSITE" id="PS01032">
    <property type="entry name" value="PPM_1"/>
    <property type="match status" value="1"/>
</dbReference>
<dbReference type="SMART" id="SM00332">
    <property type="entry name" value="PP2Cc"/>
    <property type="match status" value="1"/>
</dbReference>
<protein>
    <recommendedName>
        <fullName evidence="3">protein-serine/threonine phosphatase</fullName>
        <ecNumber evidence="3">3.1.3.16</ecNumber>
    </recommendedName>
</protein>
<dbReference type="InterPro" id="IPR015655">
    <property type="entry name" value="PP2C"/>
</dbReference>
<evidence type="ECO:0000256" key="2">
    <source>
        <dbReference type="ARBA" id="ARBA00001946"/>
    </source>
</evidence>
<comment type="cofactor">
    <cofactor evidence="2">
        <name>Mg(2+)</name>
        <dbReference type="ChEBI" id="CHEBI:18420"/>
    </cofactor>
</comment>
<dbReference type="InterPro" id="IPR001932">
    <property type="entry name" value="PPM-type_phosphatase-like_dom"/>
</dbReference>
<dbReference type="EMBL" id="JRKL02006537">
    <property type="protein sequence ID" value="KAF3948806.1"/>
    <property type="molecule type" value="Genomic_DNA"/>
</dbReference>
<evidence type="ECO:0000256" key="1">
    <source>
        <dbReference type="ARBA" id="ARBA00001936"/>
    </source>
</evidence>
<keyword evidence="5 9" id="KW-0378">Hydrolase</keyword>
<dbReference type="Proteomes" id="UP000737018">
    <property type="component" value="Unassembled WGS sequence"/>
</dbReference>
<evidence type="ECO:0000313" key="11">
    <source>
        <dbReference type="EMBL" id="KAF3948806.1"/>
    </source>
</evidence>
<dbReference type="GO" id="GO:0046872">
    <property type="term" value="F:metal ion binding"/>
    <property type="evidence" value="ECO:0007669"/>
    <property type="project" value="UniProtKB-KW"/>
</dbReference>
<dbReference type="InterPro" id="IPR036457">
    <property type="entry name" value="PPM-type-like_dom_sf"/>
</dbReference>
<evidence type="ECO:0000313" key="12">
    <source>
        <dbReference type="Proteomes" id="UP000737018"/>
    </source>
</evidence>
<dbReference type="SUPFAM" id="SSF81606">
    <property type="entry name" value="PP2C-like"/>
    <property type="match status" value="1"/>
</dbReference>
<dbReference type="Pfam" id="PF00481">
    <property type="entry name" value="PP2C"/>
    <property type="match status" value="1"/>
</dbReference>
<dbReference type="InterPro" id="IPR000222">
    <property type="entry name" value="PP2C_BS"/>
</dbReference>
<organism evidence="11 12">
    <name type="scientific">Castanea mollissima</name>
    <name type="common">Chinese chestnut</name>
    <dbReference type="NCBI Taxonomy" id="60419"/>
    <lineage>
        <taxon>Eukaryota</taxon>
        <taxon>Viridiplantae</taxon>
        <taxon>Streptophyta</taxon>
        <taxon>Embryophyta</taxon>
        <taxon>Tracheophyta</taxon>
        <taxon>Spermatophyta</taxon>
        <taxon>Magnoliopsida</taxon>
        <taxon>eudicotyledons</taxon>
        <taxon>Gunneridae</taxon>
        <taxon>Pentapetalae</taxon>
        <taxon>rosids</taxon>
        <taxon>fabids</taxon>
        <taxon>Fagales</taxon>
        <taxon>Fagaceae</taxon>
        <taxon>Castanea</taxon>
    </lineage>
</organism>
<accession>A0A8J4VH47</accession>
<comment type="similarity">
    <text evidence="9">Belongs to the PP2C family.</text>
</comment>
<keyword evidence="4" id="KW-0479">Metal-binding</keyword>
<evidence type="ECO:0000256" key="8">
    <source>
        <dbReference type="ARBA" id="ARBA00023211"/>
    </source>
</evidence>
<reference evidence="11" key="1">
    <citation type="submission" date="2020-03" db="EMBL/GenBank/DDBJ databases">
        <title>Castanea mollissima Vanexum genome sequencing.</title>
        <authorList>
            <person name="Staton M."/>
        </authorList>
    </citation>
    <scope>NUCLEOTIDE SEQUENCE</scope>
    <source>
        <tissue evidence="11">Leaf</tissue>
    </source>
</reference>
<gene>
    <name evidence="11" type="ORF">CMV_025241</name>
</gene>
<dbReference type="OrthoDB" id="420076at2759"/>
<dbReference type="GO" id="GO:0004722">
    <property type="term" value="F:protein serine/threonine phosphatase activity"/>
    <property type="evidence" value="ECO:0007669"/>
    <property type="project" value="UniProtKB-EC"/>
</dbReference>
<evidence type="ECO:0000259" key="10">
    <source>
        <dbReference type="PROSITE" id="PS51746"/>
    </source>
</evidence>
<keyword evidence="7 9" id="KW-0904">Protein phosphatase</keyword>
<sequence length="272" mass="31155">MVKPCWKPSVEGDGLLWYKDLGHHVHGEFSMATIQANSLMEDQSQLESGPLSWTDSGPQGTFVGVYDGHGGTEASRFVNDKLFCNLKRYASEHQGISENVIEKAFLPTEECFPSLVNKQWLKRGTREVTAIQLSTEHNANMESVRAELQSLHHHDSQIVVLKHKIWRVKGLIQVSRSIGDAYLKKAEFNREPLLPRFRLPKPFLKLVLSSEPLISVHKLHPEDQFLIFASDGLWEHLSNQEAVNIVVNYPRYEIARRLVKAVHFKKQLRKEK</sequence>
<comment type="cofactor">
    <cofactor evidence="1">
        <name>Mn(2+)</name>
        <dbReference type="ChEBI" id="CHEBI:29035"/>
    </cofactor>
</comment>
<evidence type="ECO:0000256" key="6">
    <source>
        <dbReference type="ARBA" id="ARBA00022842"/>
    </source>
</evidence>
<dbReference type="EC" id="3.1.3.16" evidence="3"/>
<evidence type="ECO:0000256" key="7">
    <source>
        <dbReference type="ARBA" id="ARBA00022912"/>
    </source>
</evidence>
<dbReference type="PROSITE" id="PS51746">
    <property type="entry name" value="PPM_2"/>
    <property type="match status" value="1"/>
</dbReference>
<dbReference type="Gene3D" id="3.60.40.10">
    <property type="entry name" value="PPM-type phosphatase domain"/>
    <property type="match status" value="2"/>
</dbReference>
<comment type="caution">
    <text evidence="11">The sequence shown here is derived from an EMBL/GenBank/DDBJ whole genome shotgun (WGS) entry which is preliminary data.</text>
</comment>
<dbReference type="CDD" id="cd00143">
    <property type="entry name" value="PP2Cc"/>
    <property type="match status" value="1"/>
</dbReference>
<keyword evidence="6" id="KW-0460">Magnesium</keyword>
<evidence type="ECO:0000256" key="3">
    <source>
        <dbReference type="ARBA" id="ARBA00013081"/>
    </source>
</evidence>
<evidence type="ECO:0000256" key="9">
    <source>
        <dbReference type="RuleBase" id="RU003465"/>
    </source>
</evidence>
<keyword evidence="8" id="KW-0464">Manganese</keyword>
<proteinExistence type="inferred from homology"/>
<name>A0A8J4VH47_9ROSI</name>
<evidence type="ECO:0000256" key="5">
    <source>
        <dbReference type="ARBA" id="ARBA00022801"/>
    </source>
</evidence>
<evidence type="ECO:0000256" key="4">
    <source>
        <dbReference type="ARBA" id="ARBA00022723"/>
    </source>
</evidence>
<dbReference type="PANTHER" id="PTHR47992">
    <property type="entry name" value="PROTEIN PHOSPHATASE"/>
    <property type="match status" value="1"/>
</dbReference>
<feature type="domain" description="PPM-type phosphatase" evidence="10">
    <location>
        <begin position="28"/>
        <end position="272"/>
    </location>
</feature>
<keyword evidence="12" id="KW-1185">Reference proteome</keyword>